<feature type="transmembrane region" description="Helical" evidence="10">
    <location>
        <begin position="410"/>
        <end position="429"/>
    </location>
</feature>
<keyword evidence="3" id="KW-1003">Cell membrane</keyword>
<dbReference type="HOGENOM" id="CLU_006313_4_0_11"/>
<feature type="transmembrane region" description="Helical" evidence="10">
    <location>
        <begin position="143"/>
        <end position="160"/>
    </location>
</feature>
<dbReference type="Proteomes" id="UP000001549">
    <property type="component" value="Chromosome"/>
</dbReference>
<feature type="transmembrane region" description="Helical" evidence="10">
    <location>
        <begin position="358"/>
        <end position="377"/>
    </location>
</feature>
<evidence type="ECO:0000313" key="12">
    <source>
        <dbReference type="EMBL" id="AEH09353.1"/>
    </source>
</evidence>
<proteinExistence type="predicted"/>
<feature type="transmembrane region" description="Helical" evidence="10">
    <location>
        <begin position="383"/>
        <end position="403"/>
    </location>
</feature>
<feature type="transmembrane region" description="Helical" evidence="10">
    <location>
        <begin position="6"/>
        <end position="27"/>
    </location>
</feature>
<evidence type="ECO:0000256" key="4">
    <source>
        <dbReference type="ARBA" id="ARBA00022692"/>
    </source>
</evidence>
<dbReference type="GO" id="GO:0015658">
    <property type="term" value="F:branched-chain amino acid transmembrane transporter activity"/>
    <property type="evidence" value="ECO:0007669"/>
    <property type="project" value="InterPro"/>
</dbReference>
<feature type="region of interest" description="Disordered" evidence="9">
    <location>
        <begin position="616"/>
        <end position="642"/>
    </location>
</feature>
<dbReference type="AlphaFoldDB" id="F8AWL6"/>
<name>F8AWL6_9ACTN</name>
<keyword evidence="5" id="KW-0547">Nucleotide-binding</keyword>
<feature type="transmembrane region" description="Helical" evidence="10">
    <location>
        <begin position="334"/>
        <end position="351"/>
    </location>
</feature>
<organism evidence="12 13">
    <name type="scientific">Candidatus Protofrankia datiscae</name>
    <dbReference type="NCBI Taxonomy" id="2716812"/>
    <lineage>
        <taxon>Bacteria</taxon>
        <taxon>Bacillati</taxon>
        <taxon>Actinomycetota</taxon>
        <taxon>Actinomycetes</taxon>
        <taxon>Frankiales</taxon>
        <taxon>Frankiaceae</taxon>
        <taxon>Protofrankia</taxon>
    </lineage>
</organism>
<gene>
    <name evidence="12" type="ordered locus">FsymDg_1917</name>
</gene>
<feature type="transmembrane region" description="Helical" evidence="10">
    <location>
        <begin position="59"/>
        <end position="80"/>
    </location>
</feature>
<evidence type="ECO:0000313" key="13">
    <source>
        <dbReference type="Proteomes" id="UP000001549"/>
    </source>
</evidence>
<dbReference type="GO" id="GO:0016887">
    <property type="term" value="F:ATP hydrolysis activity"/>
    <property type="evidence" value="ECO:0007669"/>
    <property type="project" value="InterPro"/>
</dbReference>
<dbReference type="SUPFAM" id="SSF52540">
    <property type="entry name" value="P-loop containing nucleoside triphosphate hydrolases"/>
    <property type="match status" value="1"/>
</dbReference>
<evidence type="ECO:0000256" key="5">
    <source>
        <dbReference type="ARBA" id="ARBA00022741"/>
    </source>
</evidence>
<feature type="compositionally biased region" description="Low complexity" evidence="9">
    <location>
        <begin position="630"/>
        <end position="642"/>
    </location>
</feature>
<feature type="transmembrane region" description="Helical" evidence="10">
    <location>
        <begin position="459"/>
        <end position="479"/>
    </location>
</feature>
<dbReference type="GO" id="GO:0005886">
    <property type="term" value="C:plasma membrane"/>
    <property type="evidence" value="ECO:0007669"/>
    <property type="project" value="UniProtKB-SubCell"/>
</dbReference>
<dbReference type="GO" id="GO:0005524">
    <property type="term" value="F:ATP binding"/>
    <property type="evidence" value="ECO:0007669"/>
    <property type="project" value="UniProtKB-KW"/>
</dbReference>
<keyword evidence="2" id="KW-0813">Transport</keyword>
<evidence type="ECO:0000256" key="1">
    <source>
        <dbReference type="ARBA" id="ARBA00004651"/>
    </source>
</evidence>
<evidence type="ECO:0000256" key="7">
    <source>
        <dbReference type="ARBA" id="ARBA00022989"/>
    </source>
</evidence>
<dbReference type="Pfam" id="PF00005">
    <property type="entry name" value="ABC_tran"/>
    <property type="match status" value="1"/>
</dbReference>
<dbReference type="eggNOG" id="COG4177">
    <property type="taxonomic scope" value="Bacteria"/>
</dbReference>
<feature type="transmembrane region" description="Helical" evidence="10">
    <location>
        <begin position="34"/>
        <end position="53"/>
    </location>
</feature>
<feature type="transmembrane region" description="Helical" evidence="10">
    <location>
        <begin position="304"/>
        <end position="322"/>
    </location>
</feature>
<dbReference type="Pfam" id="PF02653">
    <property type="entry name" value="BPD_transp_2"/>
    <property type="match status" value="2"/>
</dbReference>
<dbReference type="CDD" id="cd06582">
    <property type="entry name" value="TM_PBP1_LivH_like"/>
    <property type="match status" value="1"/>
</dbReference>
<protein>
    <submittedName>
        <fullName evidence="12">Sulfate-transporting ATPase</fullName>
    </submittedName>
</protein>
<dbReference type="EMBL" id="CP002801">
    <property type="protein sequence ID" value="AEH09353.1"/>
    <property type="molecule type" value="Genomic_DNA"/>
</dbReference>
<keyword evidence="6" id="KW-0067">ATP-binding</keyword>
<keyword evidence="7 10" id="KW-1133">Transmembrane helix</keyword>
<dbReference type="SMART" id="SM00382">
    <property type="entry name" value="AAA"/>
    <property type="match status" value="1"/>
</dbReference>
<dbReference type="RefSeq" id="WP_013873300.1">
    <property type="nucleotide sequence ID" value="NC_015656.1"/>
</dbReference>
<dbReference type="InterPro" id="IPR032823">
    <property type="entry name" value="BCA_ABC_TP_C"/>
</dbReference>
<evidence type="ECO:0000256" key="9">
    <source>
        <dbReference type="SAM" id="MobiDB-lite"/>
    </source>
</evidence>
<feature type="transmembrane region" description="Helical" evidence="10">
    <location>
        <begin position="545"/>
        <end position="571"/>
    </location>
</feature>
<dbReference type="InterPro" id="IPR051120">
    <property type="entry name" value="ABC_AA/LPS_Transport"/>
</dbReference>
<dbReference type="InterPro" id="IPR043428">
    <property type="entry name" value="LivM-like"/>
</dbReference>
<evidence type="ECO:0000256" key="2">
    <source>
        <dbReference type="ARBA" id="ARBA00022448"/>
    </source>
</evidence>
<comment type="subcellular location">
    <subcellularLocation>
        <location evidence="1">Cell membrane</location>
        <topology evidence="1">Multi-pass membrane protein</topology>
    </subcellularLocation>
</comment>
<evidence type="ECO:0000256" key="6">
    <source>
        <dbReference type="ARBA" id="ARBA00022840"/>
    </source>
</evidence>
<accession>F8AWL6</accession>
<dbReference type="InterPro" id="IPR027417">
    <property type="entry name" value="P-loop_NTPase"/>
</dbReference>
<dbReference type="STRING" id="656024.FsymDg_1917"/>
<evidence type="ECO:0000259" key="11">
    <source>
        <dbReference type="PROSITE" id="PS50893"/>
    </source>
</evidence>
<dbReference type="CDD" id="cd03219">
    <property type="entry name" value="ABC_Mj1267_LivG_branched"/>
    <property type="match status" value="1"/>
</dbReference>
<dbReference type="InterPro" id="IPR001851">
    <property type="entry name" value="ABC_transp_permease"/>
</dbReference>
<feature type="domain" description="ABC transporter" evidence="11">
    <location>
        <begin position="655"/>
        <end position="901"/>
    </location>
</feature>
<dbReference type="PANTHER" id="PTHR45772:SF1">
    <property type="entry name" value="ABC TRANSPORTER ATP-BINDING PROTEIN"/>
    <property type="match status" value="1"/>
</dbReference>
<dbReference type="PROSITE" id="PS50893">
    <property type="entry name" value="ABC_TRANSPORTER_2"/>
    <property type="match status" value="1"/>
</dbReference>
<dbReference type="eggNOG" id="COG0559">
    <property type="taxonomic scope" value="Bacteria"/>
</dbReference>
<keyword evidence="13" id="KW-1185">Reference proteome</keyword>
<feature type="transmembrane region" description="Helical" evidence="10">
    <location>
        <begin position="192"/>
        <end position="212"/>
    </location>
</feature>
<dbReference type="InterPro" id="IPR003439">
    <property type="entry name" value="ABC_transporter-like_ATP-bd"/>
</dbReference>
<dbReference type="CDD" id="cd06581">
    <property type="entry name" value="TM_PBP1_LivM_like"/>
    <property type="match status" value="1"/>
</dbReference>
<evidence type="ECO:0000256" key="3">
    <source>
        <dbReference type="ARBA" id="ARBA00022475"/>
    </source>
</evidence>
<dbReference type="Gene3D" id="3.40.50.300">
    <property type="entry name" value="P-loop containing nucleotide triphosphate hydrolases"/>
    <property type="match status" value="1"/>
</dbReference>
<feature type="transmembrane region" description="Helical" evidence="10">
    <location>
        <begin position="265"/>
        <end position="283"/>
    </location>
</feature>
<evidence type="ECO:0000256" key="10">
    <source>
        <dbReference type="SAM" id="Phobius"/>
    </source>
</evidence>
<dbReference type="eggNOG" id="COG0411">
    <property type="taxonomic scope" value="Bacteria"/>
</dbReference>
<keyword evidence="4 10" id="KW-0812">Transmembrane</keyword>
<dbReference type="PANTHER" id="PTHR45772">
    <property type="entry name" value="CONSERVED COMPONENT OF ABC TRANSPORTER FOR NATURAL AMINO ACIDS-RELATED"/>
    <property type="match status" value="1"/>
</dbReference>
<feature type="transmembrane region" description="Helical" evidence="10">
    <location>
        <begin position="509"/>
        <end position="533"/>
    </location>
</feature>
<dbReference type="InterPro" id="IPR003593">
    <property type="entry name" value="AAA+_ATPase"/>
</dbReference>
<feature type="transmembrane region" description="Helical" evidence="10">
    <location>
        <begin position="583"/>
        <end position="602"/>
    </location>
</feature>
<evidence type="ECO:0000256" key="8">
    <source>
        <dbReference type="ARBA" id="ARBA00023136"/>
    </source>
</evidence>
<dbReference type="Pfam" id="PF12399">
    <property type="entry name" value="BCA_ABC_TP_C"/>
    <property type="match status" value="1"/>
</dbReference>
<reference evidence="12 13" key="1">
    <citation type="submission" date="2011-05" db="EMBL/GenBank/DDBJ databases">
        <title>Complete sequence of chromosome of Frankia symbiont of Datisca glomerata.</title>
        <authorList>
            <consortium name="US DOE Joint Genome Institute"/>
            <person name="Lucas S."/>
            <person name="Han J."/>
            <person name="Lapidus A."/>
            <person name="Cheng J.-F."/>
            <person name="Goodwin L."/>
            <person name="Pitluck S."/>
            <person name="Peters L."/>
            <person name="Mikhailova N."/>
            <person name="Chertkov O."/>
            <person name="Teshima H."/>
            <person name="Han C."/>
            <person name="Tapia R."/>
            <person name="Land M."/>
            <person name="Hauser L."/>
            <person name="Kyrpides N."/>
            <person name="Ivanova N."/>
            <person name="Pagani I."/>
            <person name="Berry A."/>
            <person name="Pawlowski K."/>
            <person name="Persson T."/>
            <person name="Vanden Heuvel B."/>
            <person name="Benson D."/>
            <person name="Woyke T."/>
        </authorList>
    </citation>
    <scope>NUCLEOTIDE SEQUENCE [LARGE SCALE GENOMIC DNA]</scope>
    <source>
        <strain evidence="13">4085684</strain>
    </source>
</reference>
<keyword evidence="8 10" id="KW-0472">Membrane</keyword>
<dbReference type="KEGG" id="fsy:FsymDg_1917"/>
<sequence length="917" mass="96365">MTTLLPFLVAGLTTGSVYGIAGLGLVLTYKTSRLFNFAHGALATIAAFLFYTLHVQHQVPWPLAALICVLVAGPVLGLVFELVGRMISDRSLPVRVAGTVGILLVVQAVISLVYGTAETRKVPPFLGTHVLRVANTSITQDKIIIWIIGAAATLALFLVFRHTRQGLAMQAVVDDVDLLNCAGTSPVRVRRLAWVIGVSFAALSGVLLAPLITLDGVTLTLLAVQAFGAAAIGRFSNLPATYLGGLLIGVGGALCSKYFTTGLLAGIPTALPFLVLFVVLLVSPRSRLGERAMPLSRSAAQWRFPLPFQLAGGAGVLVLLLLVPEFAGLHLTDWTLFLTSTILFLSLGLLVRSSGQVSLCHVGFTAIGAAAFSHLTVGHGLPWFFALLLSALVAVPIGAILAIPAIRLSGLYLALATLGFGILLAYMFYTQDYMFGSIGAGLTEPRPRLGGLDLESDRGYYYLVLVFTVVVTAITVVLVHSRLGRLLRALADSPTGLASSGTSTNVTRVLVFCISAFLAAASGALAGSAVSTVTADSYQPLTSLLYFSLIVISLGGEPWYALLAAAGLTLIPSYVSGDNIATYLQLVFGVAALLLAVTPPSLRSVPAVVQRTAERLGRQPLTRRPRAHGARTGADARSSASAAASTRPKVAVGTLAVRGLGVRFGGLVAVDGVSFEARTGQITGLIGPNGAGKTTTLNACSGVLRPTSGKISFDGHDISRRGQAVRARLGIGRTFQQMELFDSMTVRENVALGAEGNFAGANPLSHFLSSSGQRSLIRQSAEEAIRLCELDEVAESLAGTLSTGLRRRVELARGLAGPFRVLLLDEPSSGLDRAETSRFGETLQRVVRDRGIGIVLVEHDMALVNEICDHIHVLDFGKPVFDGTPDEVMASPLVRAAYLGGDAVETVTRQPVGEVVS</sequence>
<feature type="transmembrane region" description="Helical" evidence="10">
    <location>
        <begin position="92"/>
        <end position="114"/>
    </location>
</feature>